<dbReference type="OrthoDB" id="6782675at2759"/>
<accession>A0A6P5ALE2</accession>
<organism evidence="2 3">
    <name type="scientific">Branchiostoma belcheri</name>
    <name type="common">Amphioxus</name>
    <dbReference type="NCBI Taxonomy" id="7741"/>
    <lineage>
        <taxon>Eukaryota</taxon>
        <taxon>Metazoa</taxon>
        <taxon>Chordata</taxon>
        <taxon>Cephalochordata</taxon>
        <taxon>Leptocardii</taxon>
        <taxon>Amphioxiformes</taxon>
        <taxon>Branchiostomatidae</taxon>
        <taxon>Branchiostoma</taxon>
    </lineage>
</organism>
<dbReference type="KEGG" id="bbel:109484960"/>
<evidence type="ECO:0000256" key="1">
    <source>
        <dbReference type="SAM" id="MobiDB-lite"/>
    </source>
</evidence>
<evidence type="ECO:0000313" key="2">
    <source>
        <dbReference type="Proteomes" id="UP000515135"/>
    </source>
</evidence>
<sequence length="179" mass="20081">MASPASPEYTSGEREFQVTRDRHLEKFDRLKQANSRQQQDLDVDLSGTQLKKWVVNISKKSLTDHQTGVLQKGLNFAVTPDKVPVEDFVVATESACLHLSPSSAEQLRSEVAGILRTAKPPKPNITKQEREALKELKKEKDLLILPADKGKAAVVMDRTDYEEKRHLTSSEEDSRGIKS</sequence>
<name>A0A6P5ALE2_BRABE</name>
<dbReference type="RefSeq" id="XP_019643892.1">
    <property type="nucleotide sequence ID" value="XM_019788333.1"/>
</dbReference>
<keyword evidence="2" id="KW-1185">Reference proteome</keyword>
<proteinExistence type="predicted"/>
<feature type="region of interest" description="Disordered" evidence="1">
    <location>
        <begin position="160"/>
        <end position="179"/>
    </location>
</feature>
<reference evidence="3" key="1">
    <citation type="submission" date="2025-08" db="UniProtKB">
        <authorList>
            <consortium name="RefSeq"/>
        </authorList>
    </citation>
    <scope>IDENTIFICATION</scope>
    <source>
        <tissue evidence="3">Gonad</tissue>
    </source>
</reference>
<dbReference type="AlphaFoldDB" id="A0A6P5ALE2"/>
<gene>
    <name evidence="3" type="primary">LOC109484960</name>
</gene>
<dbReference type="Proteomes" id="UP000515135">
    <property type="component" value="Unplaced"/>
</dbReference>
<evidence type="ECO:0000313" key="3">
    <source>
        <dbReference type="RefSeq" id="XP_019643892.1"/>
    </source>
</evidence>
<protein>
    <submittedName>
        <fullName evidence="3">Uncharacterized protein LOC109484960</fullName>
    </submittedName>
</protein>
<dbReference type="GeneID" id="109484960"/>